<dbReference type="EMBL" id="SRPG01000009">
    <property type="protein sequence ID" value="TGN68271.1"/>
    <property type="molecule type" value="Genomic_DNA"/>
</dbReference>
<dbReference type="OrthoDB" id="9892929at2"/>
<protein>
    <recommendedName>
        <fullName evidence="3">Lipoprotein</fullName>
    </recommendedName>
</protein>
<evidence type="ECO:0000313" key="2">
    <source>
        <dbReference type="Proteomes" id="UP000297972"/>
    </source>
</evidence>
<sequence>MKTLIGISLISGLFAVGCTPVEPPKTPAERHARISEAANLAFDRCGQFMMGGFSAATEMRRTRDEQRQLAIQAGADGAMFEAQKAAITSAYDNQVIWTNPQQACNSLITNIAREA</sequence>
<evidence type="ECO:0000313" key="1">
    <source>
        <dbReference type="EMBL" id="TGN68271.1"/>
    </source>
</evidence>
<dbReference type="PROSITE" id="PS51257">
    <property type="entry name" value="PROKAR_LIPOPROTEIN"/>
    <property type="match status" value="1"/>
</dbReference>
<comment type="caution">
    <text evidence="1">The sequence shown here is derived from an EMBL/GenBank/DDBJ whole genome shotgun (WGS) entry which is preliminary data.</text>
</comment>
<accession>A0A4Z1CSB2</accession>
<dbReference type="AlphaFoldDB" id="A0A4Z1CSB2"/>
<dbReference type="Proteomes" id="UP000297972">
    <property type="component" value="Unassembled WGS sequence"/>
</dbReference>
<keyword evidence="2" id="KW-1185">Reference proteome</keyword>
<proteinExistence type="predicted"/>
<gene>
    <name evidence="1" type="ORF">E4L95_01935</name>
</gene>
<dbReference type="RefSeq" id="WP_135816147.1">
    <property type="nucleotide sequence ID" value="NZ_SRPG01000009.1"/>
</dbReference>
<evidence type="ECO:0008006" key="3">
    <source>
        <dbReference type="Google" id="ProtNLM"/>
    </source>
</evidence>
<name>A0A4Z1CSB2_9RHOB</name>
<reference evidence="1 2" key="1">
    <citation type="submission" date="2019-03" db="EMBL/GenBank/DDBJ databases">
        <authorList>
            <person name="Li J."/>
        </authorList>
    </citation>
    <scope>NUCLEOTIDE SEQUENCE [LARGE SCALE GENOMIC DNA]</scope>
    <source>
        <strain evidence="1 2">3058</strain>
    </source>
</reference>
<organism evidence="1 2">
    <name type="scientific">Paracoccus liaowanqingii</name>
    <dbReference type="NCBI Taxonomy" id="2560053"/>
    <lineage>
        <taxon>Bacteria</taxon>
        <taxon>Pseudomonadati</taxon>
        <taxon>Pseudomonadota</taxon>
        <taxon>Alphaproteobacteria</taxon>
        <taxon>Rhodobacterales</taxon>
        <taxon>Paracoccaceae</taxon>
        <taxon>Paracoccus</taxon>
    </lineage>
</organism>